<accession>A0A1A9I857</accession>
<dbReference type="PIRSF" id="PIRSF018266">
    <property type="entry name" value="FecR"/>
    <property type="match status" value="1"/>
</dbReference>
<sequence>MDKKLENRFYRLFALKLSGEANAEELQELEAILVQHPELQFFYDELIKPAQRDARDTERAEISYAAHAANMYVQEMLTEKQGLPARQHPVRFTKRWVVPVAAAVLLAVLLLVVFLNRKPGAIPGAGNEMATTKGSRSRIRLPDGTVVLLNANSRLNYDEKFKGDVREVSLWGEAYFDVTHDAARPFIIHTGAGTIKVLGTAFNVKAFDNGVFETALIRGKVAIRLKDHADEDFVLKPGQKLVASHNNNKTDSVMILPVTVKDSLIAETSWTKGRLVFVDRPLAEITAELERVFGVTIVFKSEKARQYRYTGTFDDTDLDQILEILKLSKPIKFQRDKNRITIE</sequence>
<evidence type="ECO:0000313" key="5">
    <source>
        <dbReference type="Proteomes" id="UP000077667"/>
    </source>
</evidence>
<evidence type="ECO:0000259" key="2">
    <source>
        <dbReference type="Pfam" id="PF04773"/>
    </source>
</evidence>
<dbReference type="RefSeq" id="WP_067759394.1">
    <property type="nucleotide sequence ID" value="NZ_CP015772.1"/>
</dbReference>
<dbReference type="OrthoDB" id="1523735at2"/>
<dbReference type="Gene3D" id="2.60.120.1440">
    <property type="match status" value="1"/>
</dbReference>
<dbReference type="InterPro" id="IPR006860">
    <property type="entry name" value="FecR"/>
</dbReference>
<keyword evidence="1" id="KW-0812">Transmembrane</keyword>
<protein>
    <recommendedName>
        <fullName evidence="6">Iron dicitrate transport regulator FecR</fullName>
    </recommendedName>
</protein>
<dbReference type="STRING" id="1176587.A8C56_18575"/>
<dbReference type="Gene3D" id="3.55.50.30">
    <property type="match status" value="1"/>
</dbReference>
<evidence type="ECO:0000313" key="4">
    <source>
        <dbReference type="EMBL" id="ANH82714.1"/>
    </source>
</evidence>
<organism evidence="4 5">
    <name type="scientific">Niabella ginsenosidivorans</name>
    <dbReference type="NCBI Taxonomy" id="1176587"/>
    <lineage>
        <taxon>Bacteria</taxon>
        <taxon>Pseudomonadati</taxon>
        <taxon>Bacteroidota</taxon>
        <taxon>Chitinophagia</taxon>
        <taxon>Chitinophagales</taxon>
        <taxon>Chitinophagaceae</taxon>
        <taxon>Niabella</taxon>
    </lineage>
</organism>
<keyword evidence="1" id="KW-1133">Transmembrane helix</keyword>
<keyword evidence="1" id="KW-0472">Membrane</keyword>
<dbReference type="Pfam" id="PF04773">
    <property type="entry name" value="FecR"/>
    <property type="match status" value="1"/>
</dbReference>
<dbReference type="InterPro" id="IPR032508">
    <property type="entry name" value="FecR_C"/>
</dbReference>
<keyword evidence="5" id="KW-1185">Reference proteome</keyword>
<gene>
    <name evidence="4" type="ORF">A8C56_18575</name>
</gene>
<dbReference type="GO" id="GO:0016989">
    <property type="term" value="F:sigma factor antagonist activity"/>
    <property type="evidence" value="ECO:0007669"/>
    <property type="project" value="TreeGrafter"/>
</dbReference>
<feature type="domain" description="FecR protein" evidence="2">
    <location>
        <begin position="129"/>
        <end position="221"/>
    </location>
</feature>
<feature type="domain" description="Protein FecR C-terminal" evidence="3">
    <location>
        <begin position="274"/>
        <end position="342"/>
    </location>
</feature>
<dbReference type="Pfam" id="PF16344">
    <property type="entry name" value="FecR_C"/>
    <property type="match status" value="1"/>
</dbReference>
<proteinExistence type="predicted"/>
<dbReference type="PANTHER" id="PTHR30273:SF2">
    <property type="entry name" value="PROTEIN FECR"/>
    <property type="match status" value="1"/>
</dbReference>
<dbReference type="Proteomes" id="UP000077667">
    <property type="component" value="Chromosome"/>
</dbReference>
<evidence type="ECO:0008006" key="6">
    <source>
        <dbReference type="Google" id="ProtNLM"/>
    </source>
</evidence>
<dbReference type="InterPro" id="IPR012373">
    <property type="entry name" value="Ferrdict_sens_TM"/>
</dbReference>
<dbReference type="EMBL" id="CP015772">
    <property type="protein sequence ID" value="ANH82714.1"/>
    <property type="molecule type" value="Genomic_DNA"/>
</dbReference>
<evidence type="ECO:0000259" key="3">
    <source>
        <dbReference type="Pfam" id="PF16344"/>
    </source>
</evidence>
<feature type="transmembrane region" description="Helical" evidence="1">
    <location>
        <begin position="96"/>
        <end position="115"/>
    </location>
</feature>
<name>A0A1A9I857_9BACT</name>
<reference evidence="4 5" key="1">
    <citation type="submission" date="2016-05" db="EMBL/GenBank/DDBJ databases">
        <title>Niabella ginsenosidivorans BS26 whole genome sequencing.</title>
        <authorList>
            <person name="Im W.T."/>
            <person name="Siddiqi M.Z."/>
        </authorList>
    </citation>
    <scope>NUCLEOTIDE SEQUENCE [LARGE SCALE GENOMIC DNA]</scope>
    <source>
        <strain evidence="4 5">BS26</strain>
    </source>
</reference>
<dbReference type="AlphaFoldDB" id="A0A1A9I857"/>
<evidence type="ECO:0000256" key="1">
    <source>
        <dbReference type="SAM" id="Phobius"/>
    </source>
</evidence>
<dbReference type="PANTHER" id="PTHR30273">
    <property type="entry name" value="PERIPLASMIC SIGNAL SENSOR AND SIGMA FACTOR ACTIVATOR FECR-RELATED"/>
    <property type="match status" value="1"/>
</dbReference>
<dbReference type="KEGG" id="nia:A8C56_18575"/>